<dbReference type="PANTHER" id="PTHR33101:SF50">
    <property type="entry name" value="ROP GUANINE NUCLEOTIDE EXCHANGE FACTOR 1-LIKE"/>
    <property type="match status" value="1"/>
</dbReference>
<evidence type="ECO:0000256" key="1">
    <source>
        <dbReference type="ARBA" id="ARBA00022658"/>
    </source>
</evidence>
<protein>
    <recommendedName>
        <fullName evidence="3">PRONE domain-containing protein</fullName>
    </recommendedName>
</protein>
<proteinExistence type="predicted"/>
<keyword evidence="5" id="KW-1185">Reference proteome</keyword>
<sequence>MAKLGEVIYRLIASDRLSPERLLDYMDLSSEYTTMEIANRIEAAVHIWKHKHAKPRLTHVNSAKSSWGAKFKGFVNYVEKSKLLTYRAGTLLQNLKIRFPGLPQTALDMNKIQYNKVCAYQILSSLLEYK</sequence>
<dbReference type="InterPro" id="IPR038937">
    <property type="entry name" value="RopGEF"/>
</dbReference>
<evidence type="ECO:0000259" key="3">
    <source>
        <dbReference type="PROSITE" id="PS51334"/>
    </source>
</evidence>
<keyword evidence="1 2" id="KW-0344">Guanine-nucleotide releasing factor</keyword>
<name>A0A498HTS4_MALDO</name>
<evidence type="ECO:0000256" key="2">
    <source>
        <dbReference type="PROSITE-ProRule" id="PRU00663"/>
    </source>
</evidence>
<dbReference type="AlphaFoldDB" id="A0A498HTS4"/>
<dbReference type="PANTHER" id="PTHR33101">
    <property type="entry name" value="ROP GUANINE NUCLEOTIDE EXCHANGE FACTOR 1"/>
    <property type="match status" value="1"/>
</dbReference>
<evidence type="ECO:0000313" key="5">
    <source>
        <dbReference type="Proteomes" id="UP000290289"/>
    </source>
</evidence>
<accession>A0A498HTS4</accession>
<dbReference type="Pfam" id="PF03759">
    <property type="entry name" value="PRONE"/>
    <property type="match status" value="1"/>
</dbReference>
<dbReference type="Gene3D" id="1.20.58.1310">
    <property type="entry name" value="PRONE domain, subdomain 2"/>
    <property type="match status" value="1"/>
</dbReference>
<gene>
    <name evidence="4" type="ORF">DVH24_013056</name>
</gene>
<reference evidence="4 5" key="1">
    <citation type="submission" date="2018-10" db="EMBL/GenBank/DDBJ databases">
        <title>A high-quality apple genome assembly.</title>
        <authorList>
            <person name="Hu J."/>
        </authorList>
    </citation>
    <scope>NUCLEOTIDE SEQUENCE [LARGE SCALE GENOMIC DNA]</scope>
    <source>
        <strain evidence="5">cv. HFTH1</strain>
        <tissue evidence="4">Young leaf</tissue>
    </source>
</reference>
<dbReference type="InterPro" id="IPR005512">
    <property type="entry name" value="PRONE_dom"/>
</dbReference>
<dbReference type="Proteomes" id="UP000290289">
    <property type="component" value="Chromosome 15"/>
</dbReference>
<dbReference type="EMBL" id="RDQH01000341">
    <property type="protein sequence ID" value="RXH73372.1"/>
    <property type="molecule type" value="Genomic_DNA"/>
</dbReference>
<dbReference type="GO" id="GO:0005085">
    <property type="term" value="F:guanyl-nucleotide exchange factor activity"/>
    <property type="evidence" value="ECO:0007669"/>
    <property type="project" value="UniProtKB-UniRule"/>
</dbReference>
<dbReference type="STRING" id="3750.A0A498HTS4"/>
<feature type="domain" description="PRONE" evidence="3">
    <location>
        <begin position="1"/>
        <end position="130"/>
    </location>
</feature>
<organism evidence="4 5">
    <name type="scientific">Malus domestica</name>
    <name type="common">Apple</name>
    <name type="synonym">Pyrus malus</name>
    <dbReference type="NCBI Taxonomy" id="3750"/>
    <lineage>
        <taxon>Eukaryota</taxon>
        <taxon>Viridiplantae</taxon>
        <taxon>Streptophyta</taxon>
        <taxon>Embryophyta</taxon>
        <taxon>Tracheophyta</taxon>
        <taxon>Spermatophyta</taxon>
        <taxon>Magnoliopsida</taxon>
        <taxon>eudicotyledons</taxon>
        <taxon>Gunneridae</taxon>
        <taxon>Pentapetalae</taxon>
        <taxon>rosids</taxon>
        <taxon>fabids</taxon>
        <taxon>Rosales</taxon>
        <taxon>Rosaceae</taxon>
        <taxon>Amygdaloideae</taxon>
        <taxon>Maleae</taxon>
        <taxon>Malus</taxon>
    </lineage>
</organism>
<evidence type="ECO:0000313" key="4">
    <source>
        <dbReference type="EMBL" id="RXH73372.1"/>
    </source>
</evidence>
<comment type="caution">
    <text evidence="4">The sequence shown here is derived from an EMBL/GenBank/DDBJ whole genome shotgun (WGS) entry which is preliminary data.</text>
</comment>
<dbReference type="PROSITE" id="PS51334">
    <property type="entry name" value="PRONE"/>
    <property type="match status" value="1"/>
</dbReference>